<evidence type="ECO:0000256" key="1">
    <source>
        <dbReference type="ARBA" id="ARBA00022723"/>
    </source>
</evidence>
<dbReference type="InterPro" id="IPR002110">
    <property type="entry name" value="Ankyrin_rpt"/>
</dbReference>
<gene>
    <name evidence="10" type="ORF">BOTNAR_0539g00030</name>
</gene>
<dbReference type="PANTHER" id="PTHR24198">
    <property type="entry name" value="ANKYRIN REPEAT AND PROTEIN KINASE DOMAIN-CONTAINING PROTEIN"/>
    <property type="match status" value="1"/>
</dbReference>
<feature type="domain" description="ZZ-type" evidence="9">
    <location>
        <begin position="211"/>
        <end position="260"/>
    </location>
</feature>
<dbReference type="SMART" id="SM00248">
    <property type="entry name" value="ANK"/>
    <property type="match status" value="5"/>
</dbReference>
<dbReference type="SMART" id="SM00291">
    <property type="entry name" value="ZnF_ZZ"/>
    <property type="match status" value="1"/>
</dbReference>
<dbReference type="Pfam" id="PF12796">
    <property type="entry name" value="Ank_2"/>
    <property type="match status" value="2"/>
</dbReference>
<evidence type="ECO:0000256" key="8">
    <source>
        <dbReference type="SAM" id="MobiDB-lite"/>
    </source>
</evidence>
<dbReference type="GO" id="GO:0008270">
    <property type="term" value="F:zinc ion binding"/>
    <property type="evidence" value="ECO:0007669"/>
    <property type="project" value="UniProtKB-KW"/>
</dbReference>
<keyword evidence="4" id="KW-0862">Zinc</keyword>
<evidence type="ECO:0000256" key="2">
    <source>
        <dbReference type="ARBA" id="ARBA00022737"/>
    </source>
</evidence>
<dbReference type="OrthoDB" id="341259at2759"/>
<keyword evidence="11" id="KW-1185">Reference proteome</keyword>
<dbReference type="InterPro" id="IPR000433">
    <property type="entry name" value="Znf_ZZ"/>
</dbReference>
<dbReference type="PROSITE" id="PS50135">
    <property type="entry name" value="ZF_ZZ_2"/>
    <property type="match status" value="1"/>
</dbReference>
<accession>A0A4Z1HDL3</accession>
<dbReference type="Gene3D" id="1.25.40.20">
    <property type="entry name" value="Ankyrin repeat-containing domain"/>
    <property type="match status" value="1"/>
</dbReference>
<protein>
    <recommendedName>
        <fullName evidence="9">ZZ-type domain-containing protein</fullName>
    </recommendedName>
</protein>
<comment type="caution">
    <text evidence="10">The sequence shown here is derived from an EMBL/GenBank/DDBJ whole genome shotgun (WGS) entry which is preliminary data.</text>
</comment>
<evidence type="ECO:0000256" key="6">
    <source>
        <dbReference type="PROSITE-ProRule" id="PRU00023"/>
    </source>
</evidence>
<evidence type="ECO:0000256" key="5">
    <source>
        <dbReference type="ARBA" id="ARBA00023043"/>
    </source>
</evidence>
<keyword evidence="5 6" id="KW-0040">ANK repeat</keyword>
<evidence type="ECO:0000256" key="4">
    <source>
        <dbReference type="ARBA" id="ARBA00022833"/>
    </source>
</evidence>
<evidence type="ECO:0000313" key="11">
    <source>
        <dbReference type="Proteomes" id="UP000297452"/>
    </source>
</evidence>
<keyword evidence="2" id="KW-0677">Repeat</keyword>
<feature type="compositionally biased region" description="Basic and acidic residues" evidence="8">
    <location>
        <begin position="250"/>
        <end position="265"/>
    </location>
</feature>
<dbReference type="PANTHER" id="PTHR24198:SF165">
    <property type="entry name" value="ANKYRIN REPEAT-CONTAINING PROTEIN-RELATED"/>
    <property type="match status" value="1"/>
</dbReference>
<dbReference type="Pfam" id="PF00569">
    <property type="entry name" value="ZZ"/>
    <property type="match status" value="1"/>
</dbReference>
<dbReference type="Proteomes" id="UP000297452">
    <property type="component" value="Unassembled WGS sequence"/>
</dbReference>
<dbReference type="Gene3D" id="3.30.60.90">
    <property type="match status" value="1"/>
</dbReference>
<dbReference type="AlphaFoldDB" id="A0A4Z1HDL3"/>
<evidence type="ECO:0000256" key="3">
    <source>
        <dbReference type="ARBA" id="ARBA00022771"/>
    </source>
</evidence>
<name>A0A4Z1HDL3_9HELO</name>
<proteinExistence type="predicted"/>
<dbReference type="SUPFAM" id="SSF48403">
    <property type="entry name" value="Ankyrin repeat"/>
    <property type="match status" value="1"/>
</dbReference>
<dbReference type="InterPro" id="IPR036770">
    <property type="entry name" value="Ankyrin_rpt-contain_sf"/>
</dbReference>
<evidence type="ECO:0000256" key="7">
    <source>
        <dbReference type="PROSITE-ProRule" id="PRU00228"/>
    </source>
</evidence>
<dbReference type="STRING" id="278944.A0A4Z1HDL3"/>
<feature type="repeat" description="ANK" evidence="6">
    <location>
        <begin position="163"/>
        <end position="184"/>
    </location>
</feature>
<dbReference type="PROSITE" id="PS50088">
    <property type="entry name" value="ANK_REPEAT"/>
    <property type="match status" value="1"/>
</dbReference>
<reference evidence="10 11" key="1">
    <citation type="submission" date="2017-12" db="EMBL/GenBank/DDBJ databases">
        <title>Comparative genomics of Botrytis spp.</title>
        <authorList>
            <person name="Valero-Jimenez C.A."/>
            <person name="Tapia P."/>
            <person name="Veloso J."/>
            <person name="Silva-Moreno E."/>
            <person name="Staats M."/>
            <person name="Valdes J.H."/>
            <person name="Van Kan J.A.L."/>
        </authorList>
    </citation>
    <scope>NUCLEOTIDE SEQUENCE [LARGE SCALE GENOMIC DNA]</scope>
    <source>
        <strain evidence="10 11">MUCL2120</strain>
    </source>
</reference>
<organism evidence="10 11">
    <name type="scientific">Botryotinia narcissicola</name>
    <dbReference type="NCBI Taxonomy" id="278944"/>
    <lineage>
        <taxon>Eukaryota</taxon>
        <taxon>Fungi</taxon>
        <taxon>Dikarya</taxon>
        <taxon>Ascomycota</taxon>
        <taxon>Pezizomycotina</taxon>
        <taxon>Leotiomycetes</taxon>
        <taxon>Helotiales</taxon>
        <taxon>Sclerotiniaceae</taxon>
        <taxon>Botryotinia</taxon>
    </lineage>
</organism>
<keyword evidence="1" id="KW-0479">Metal-binding</keyword>
<sequence>MDIIRLLLIQGADIEQEWGNYQRTFLLQAVYAEEEELVMLLLEAGANPEREQKHARNALQEAIWWRAENIVDHLLSFGASAESRDMQGRTGLQFAAQIGALSLLKKLIKESSEGLYLIRPNFHDLQDRDLMHHAFVSGSTDLISYLIDRFSPNEYNYHRKDINGWTSLHWAAQAGDLEVVQMLLVLDSHSDAKLLESLTIADEVLPSAGMSHGSRCDGCNCKIRGIRFHRQDCEDFDFCEKCKVTSDTTHPNHEFDKIGSQRETEPEQEVSPRQEGGLMQEDSSSESQSIYEGSIEGDVAF</sequence>
<dbReference type="CDD" id="cd02340">
    <property type="entry name" value="ZZ_NBR1_like"/>
    <property type="match status" value="1"/>
</dbReference>
<evidence type="ECO:0000259" key="9">
    <source>
        <dbReference type="PROSITE" id="PS50135"/>
    </source>
</evidence>
<feature type="region of interest" description="Disordered" evidence="8">
    <location>
        <begin position="250"/>
        <end position="301"/>
    </location>
</feature>
<dbReference type="EMBL" id="PQXJ01000539">
    <property type="protein sequence ID" value="TGO47176.1"/>
    <property type="molecule type" value="Genomic_DNA"/>
</dbReference>
<evidence type="ECO:0000313" key="10">
    <source>
        <dbReference type="EMBL" id="TGO47176.1"/>
    </source>
</evidence>
<keyword evidence="3 7" id="KW-0863">Zinc-finger</keyword>
<feature type="compositionally biased region" description="Low complexity" evidence="8">
    <location>
        <begin position="280"/>
        <end position="301"/>
    </location>
</feature>
<dbReference type="PROSITE" id="PS50297">
    <property type="entry name" value="ANK_REP_REGION"/>
    <property type="match status" value="1"/>
</dbReference>
<dbReference type="SUPFAM" id="SSF57850">
    <property type="entry name" value="RING/U-box"/>
    <property type="match status" value="1"/>
</dbReference>
<dbReference type="InterPro" id="IPR043145">
    <property type="entry name" value="Znf_ZZ_sf"/>
</dbReference>